<dbReference type="Pfam" id="PF09723">
    <property type="entry name" value="Zn_ribbon_8"/>
    <property type="match status" value="1"/>
</dbReference>
<dbReference type="EMBL" id="JALKFT010000005">
    <property type="protein sequence ID" value="MCK9875627.1"/>
    <property type="molecule type" value="Genomic_DNA"/>
</dbReference>
<feature type="domain" description="Putative regulatory protein FmdB zinc ribbon" evidence="1">
    <location>
        <begin position="1"/>
        <end position="43"/>
    </location>
</feature>
<dbReference type="Proteomes" id="UP001201873">
    <property type="component" value="Unassembled WGS sequence"/>
</dbReference>
<dbReference type="InterPro" id="IPR013429">
    <property type="entry name" value="Regulatory_FmdB_Zinc_ribbon"/>
</dbReference>
<accession>A0ABT0JVQ2</accession>
<dbReference type="RefSeq" id="WP_248824046.1">
    <property type="nucleotide sequence ID" value="NZ_JALKFT010000005.1"/>
</dbReference>
<reference evidence="2 3" key="1">
    <citation type="submission" date="2022-04" db="EMBL/GenBank/DDBJ databases">
        <title>Genome diversity in the genus Frankia.</title>
        <authorList>
            <person name="Carlos-Shanley C."/>
            <person name="Hahn D."/>
        </authorList>
    </citation>
    <scope>NUCLEOTIDE SEQUENCE [LARGE SCALE GENOMIC DNA]</scope>
    <source>
        <strain evidence="2 3">Ag45/Mut15</strain>
    </source>
</reference>
<keyword evidence="3" id="KW-1185">Reference proteome</keyword>
<dbReference type="NCBIfam" id="TIGR02605">
    <property type="entry name" value="CxxC_CxxC_SSSS"/>
    <property type="match status" value="1"/>
</dbReference>
<evidence type="ECO:0000313" key="2">
    <source>
        <dbReference type="EMBL" id="MCK9875627.1"/>
    </source>
</evidence>
<gene>
    <name evidence="2" type="ORF">MXD59_07560</name>
</gene>
<protein>
    <submittedName>
        <fullName evidence="2">Zinc ribbon domain-containing protein</fullName>
    </submittedName>
</protein>
<sequence length="79" mass="7769">MPAYDYRCRECDTSFEVRRSMTEPAPDGVLCPAGHAQTSRVFSAVAVGRGASASSSASAAAMAAAPSSGGSCCGGGCCG</sequence>
<organism evidence="2 3">
    <name type="scientific">Frankia umida</name>
    <dbReference type="NCBI Taxonomy" id="573489"/>
    <lineage>
        <taxon>Bacteria</taxon>
        <taxon>Bacillati</taxon>
        <taxon>Actinomycetota</taxon>
        <taxon>Actinomycetes</taxon>
        <taxon>Frankiales</taxon>
        <taxon>Frankiaceae</taxon>
        <taxon>Frankia</taxon>
    </lineage>
</organism>
<dbReference type="SMART" id="SM00834">
    <property type="entry name" value="CxxC_CXXC_SSSS"/>
    <property type="match status" value="1"/>
</dbReference>
<proteinExistence type="predicted"/>
<evidence type="ECO:0000259" key="1">
    <source>
        <dbReference type="SMART" id="SM00834"/>
    </source>
</evidence>
<evidence type="ECO:0000313" key="3">
    <source>
        <dbReference type="Proteomes" id="UP001201873"/>
    </source>
</evidence>
<comment type="caution">
    <text evidence="2">The sequence shown here is derived from an EMBL/GenBank/DDBJ whole genome shotgun (WGS) entry which is preliminary data.</text>
</comment>
<name>A0ABT0JVQ2_9ACTN</name>